<dbReference type="InterPro" id="IPR051331">
    <property type="entry name" value="Chorismate_mutase-related"/>
</dbReference>
<dbReference type="PANTHER" id="PTHR38041">
    <property type="entry name" value="CHORISMATE MUTASE"/>
    <property type="match status" value="1"/>
</dbReference>
<reference evidence="4 5" key="1">
    <citation type="journal article" date="2015" name="Nature">
        <title>rRNA introns, odd ribosomes, and small enigmatic genomes across a large radiation of phyla.</title>
        <authorList>
            <person name="Brown C.T."/>
            <person name="Hug L.A."/>
            <person name="Thomas B.C."/>
            <person name="Sharon I."/>
            <person name="Castelle C.J."/>
            <person name="Singh A."/>
            <person name="Wilkins M.J."/>
            <person name="Williams K.H."/>
            <person name="Banfield J.F."/>
        </authorList>
    </citation>
    <scope>NUCLEOTIDE SEQUENCE [LARGE SCALE GENOMIC DNA]</scope>
</reference>
<evidence type="ECO:0000256" key="1">
    <source>
        <dbReference type="ARBA" id="ARBA00023235"/>
    </source>
</evidence>
<proteinExistence type="predicted"/>
<dbReference type="GO" id="GO:0009697">
    <property type="term" value="P:salicylic acid biosynthetic process"/>
    <property type="evidence" value="ECO:0007669"/>
    <property type="project" value="TreeGrafter"/>
</dbReference>
<dbReference type="InterPro" id="IPR002701">
    <property type="entry name" value="CM_II_prokaryot"/>
</dbReference>
<evidence type="ECO:0000313" key="4">
    <source>
        <dbReference type="EMBL" id="KKS09513.1"/>
    </source>
</evidence>
<evidence type="ECO:0000313" key="5">
    <source>
        <dbReference type="Proteomes" id="UP000033869"/>
    </source>
</evidence>
<name>A0A0G0Z8V9_UNCC2</name>
<dbReference type="InterPro" id="IPR036263">
    <property type="entry name" value="Chorismate_II_sf"/>
</dbReference>
<dbReference type="SMART" id="SM00830">
    <property type="entry name" value="CM_2"/>
    <property type="match status" value="1"/>
</dbReference>
<dbReference type="GO" id="GO:0046417">
    <property type="term" value="P:chorismate metabolic process"/>
    <property type="evidence" value="ECO:0007669"/>
    <property type="project" value="InterPro"/>
</dbReference>
<dbReference type="InterPro" id="IPR036979">
    <property type="entry name" value="CM_dom_sf"/>
</dbReference>
<organism evidence="4 5">
    <name type="scientific">candidate division CPR2 bacterium GW2011_GWC1_41_48</name>
    <dbReference type="NCBI Taxonomy" id="1618344"/>
    <lineage>
        <taxon>Bacteria</taxon>
        <taxon>Bacteria division CPR2</taxon>
    </lineage>
</organism>
<dbReference type="PANTHER" id="PTHR38041:SF1">
    <property type="entry name" value="CHORISMATE MUTASE"/>
    <property type="match status" value="1"/>
</dbReference>
<protein>
    <submittedName>
        <fullName evidence="4">Chorismate mutase</fullName>
    </submittedName>
</protein>
<dbReference type="NCBIfam" id="TIGR01791">
    <property type="entry name" value="CM_archaeal"/>
    <property type="match status" value="1"/>
</dbReference>
<dbReference type="AlphaFoldDB" id="A0A0G0Z8V9"/>
<sequence length="88" mass="10228">MNLDEVRQAIDRIDAEILNLIAERMELARKAGEVKKNLGKDIFDSKREEEVIESRVKTAENLNLNSRFTAQLFNFIIKYSREVQGEKS</sequence>
<keyword evidence="2" id="KW-0175">Coiled coil</keyword>
<dbReference type="SUPFAM" id="SSF48600">
    <property type="entry name" value="Chorismate mutase II"/>
    <property type="match status" value="1"/>
</dbReference>
<feature type="domain" description="Chorismate mutase" evidence="3">
    <location>
        <begin position="1"/>
        <end position="88"/>
    </location>
</feature>
<feature type="coiled-coil region" evidence="2">
    <location>
        <begin position="3"/>
        <end position="30"/>
    </location>
</feature>
<evidence type="ECO:0000256" key="2">
    <source>
        <dbReference type="SAM" id="Coils"/>
    </source>
</evidence>
<comment type="caution">
    <text evidence="4">The sequence shown here is derived from an EMBL/GenBank/DDBJ whole genome shotgun (WGS) entry which is preliminary data.</text>
</comment>
<dbReference type="GO" id="GO:0004106">
    <property type="term" value="F:chorismate mutase activity"/>
    <property type="evidence" value="ECO:0007669"/>
    <property type="project" value="InterPro"/>
</dbReference>
<gene>
    <name evidence="4" type="ORF">UU65_C0002G0291</name>
</gene>
<dbReference type="PROSITE" id="PS51168">
    <property type="entry name" value="CHORISMATE_MUT_2"/>
    <property type="match status" value="1"/>
</dbReference>
<keyword evidence="1" id="KW-0413">Isomerase</keyword>
<dbReference type="Proteomes" id="UP000033869">
    <property type="component" value="Unassembled WGS sequence"/>
</dbReference>
<dbReference type="InterPro" id="IPR010950">
    <property type="entry name" value="Chorismate_mutase_arc"/>
</dbReference>
<dbReference type="EMBL" id="LCBL01000002">
    <property type="protein sequence ID" value="KKS09513.1"/>
    <property type="molecule type" value="Genomic_DNA"/>
</dbReference>
<evidence type="ECO:0000259" key="3">
    <source>
        <dbReference type="PROSITE" id="PS51168"/>
    </source>
</evidence>
<dbReference type="Gene3D" id="1.20.59.10">
    <property type="entry name" value="Chorismate mutase"/>
    <property type="match status" value="1"/>
</dbReference>
<dbReference type="Pfam" id="PF01817">
    <property type="entry name" value="CM_2"/>
    <property type="match status" value="1"/>
</dbReference>
<accession>A0A0G0Z8V9</accession>